<dbReference type="InterPro" id="IPR020094">
    <property type="entry name" value="TruA/RsuA/RluB/E/F_N"/>
</dbReference>
<evidence type="ECO:0000256" key="3">
    <source>
        <dbReference type="ARBA" id="ARBA00023235"/>
    </source>
</evidence>
<name>A0A2P1PU81_9GAMM</name>
<dbReference type="InterPro" id="IPR020095">
    <property type="entry name" value="PsdUridine_synth_TruA_C"/>
</dbReference>
<dbReference type="InterPro" id="IPR020097">
    <property type="entry name" value="PsdUridine_synth_TruA_a/b_dom"/>
</dbReference>
<dbReference type="OrthoDB" id="9811823at2"/>
<dbReference type="FunFam" id="3.30.70.580:FF:000001">
    <property type="entry name" value="tRNA pseudouridine synthase A"/>
    <property type="match status" value="1"/>
</dbReference>
<evidence type="ECO:0000313" key="10">
    <source>
        <dbReference type="Proteomes" id="UP000241074"/>
    </source>
</evidence>
<dbReference type="PANTHER" id="PTHR11142:SF0">
    <property type="entry name" value="TRNA PSEUDOURIDINE SYNTHASE-LIKE 1"/>
    <property type="match status" value="1"/>
</dbReference>
<dbReference type="EMBL" id="CP027860">
    <property type="protein sequence ID" value="AVP98398.1"/>
    <property type="molecule type" value="Genomic_DNA"/>
</dbReference>
<dbReference type="Pfam" id="PF01416">
    <property type="entry name" value="PseudoU_synth_1"/>
    <property type="match status" value="2"/>
</dbReference>
<dbReference type="SUPFAM" id="SSF55120">
    <property type="entry name" value="Pseudouridine synthase"/>
    <property type="match status" value="1"/>
</dbReference>
<evidence type="ECO:0000313" key="9">
    <source>
        <dbReference type="EMBL" id="AVP98398.1"/>
    </source>
</evidence>
<dbReference type="Proteomes" id="UP000241074">
    <property type="component" value="Chromosome"/>
</dbReference>
<reference evidence="9 10" key="1">
    <citation type="submission" date="2018-03" db="EMBL/GenBank/DDBJ databases">
        <title>Ahniella affigens gen. nov., sp. nov., a gammaproteobacterium isolated from sandy soil near a stream.</title>
        <authorList>
            <person name="Ko Y."/>
            <person name="Kim J.-H."/>
        </authorList>
    </citation>
    <scope>NUCLEOTIDE SEQUENCE [LARGE SCALE GENOMIC DNA]</scope>
    <source>
        <strain evidence="9 10">D13</strain>
    </source>
</reference>
<comment type="catalytic activity">
    <reaction evidence="4 7">
        <text>uridine(38/39/40) in tRNA = pseudouridine(38/39/40) in tRNA</text>
        <dbReference type="Rhea" id="RHEA:22376"/>
        <dbReference type="Rhea" id="RHEA-COMP:10085"/>
        <dbReference type="Rhea" id="RHEA-COMP:10087"/>
        <dbReference type="ChEBI" id="CHEBI:65314"/>
        <dbReference type="ChEBI" id="CHEBI:65315"/>
        <dbReference type="EC" id="5.4.99.12"/>
    </reaction>
</comment>
<keyword evidence="2 4" id="KW-0819">tRNA processing</keyword>
<dbReference type="HAMAP" id="MF_00171">
    <property type="entry name" value="TruA"/>
    <property type="match status" value="1"/>
</dbReference>
<dbReference type="InterPro" id="IPR020103">
    <property type="entry name" value="PsdUridine_synth_cat_dom_sf"/>
</dbReference>
<dbReference type="PIRSF" id="PIRSF001430">
    <property type="entry name" value="tRNA_psdUrid_synth"/>
    <property type="match status" value="1"/>
</dbReference>
<evidence type="ECO:0000259" key="8">
    <source>
        <dbReference type="Pfam" id="PF01416"/>
    </source>
</evidence>
<comment type="caution">
    <text evidence="4">Lacks conserved residue(s) required for the propagation of feature annotation.</text>
</comment>
<dbReference type="RefSeq" id="WP_106892319.1">
    <property type="nucleotide sequence ID" value="NZ_CP027860.1"/>
</dbReference>
<evidence type="ECO:0000256" key="6">
    <source>
        <dbReference type="PIRSR" id="PIRSR001430-2"/>
    </source>
</evidence>
<dbReference type="InterPro" id="IPR001406">
    <property type="entry name" value="PsdUridine_synth_TruA"/>
</dbReference>
<dbReference type="EC" id="5.4.99.12" evidence="4"/>
<dbReference type="PROSITE" id="PS51257">
    <property type="entry name" value="PROKAR_LIPOPROTEIN"/>
    <property type="match status" value="1"/>
</dbReference>
<evidence type="ECO:0000256" key="2">
    <source>
        <dbReference type="ARBA" id="ARBA00022694"/>
    </source>
</evidence>
<reference evidence="9 10" key="2">
    <citation type="submission" date="2018-03" db="EMBL/GenBank/DDBJ databases">
        <authorList>
            <person name="Keele B.F."/>
        </authorList>
    </citation>
    <scope>NUCLEOTIDE SEQUENCE [LARGE SCALE GENOMIC DNA]</scope>
    <source>
        <strain evidence="9 10">D13</strain>
    </source>
</reference>
<evidence type="ECO:0000256" key="5">
    <source>
        <dbReference type="PIRSR" id="PIRSR001430-1"/>
    </source>
</evidence>
<organism evidence="9 10">
    <name type="scientific">Ahniella affigens</name>
    <dbReference type="NCBI Taxonomy" id="2021234"/>
    <lineage>
        <taxon>Bacteria</taxon>
        <taxon>Pseudomonadati</taxon>
        <taxon>Pseudomonadota</taxon>
        <taxon>Gammaproteobacteria</taxon>
        <taxon>Lysobacterales</taxon>
        <taxon>Rhodanobacteraceae</taxon>
        <taxon>Ahniella</taxon>
    </lineage>
</organism>
<gene>
    <name evidence="4" type="primary">truA</name>
    <name evidence="9" type="ORF">C7S18_14910</name>
</gene>
<protein>
    <recommendedName>
        <fullName evidence="4">tRNA pseudouridine synthase A</fullName>
        <ecNumber evidence="4">5.4.99.12</ecNumber>
    </recommendedName>
    <alternativeName>
        <fullName evidence="4">tRNA pseudouridine(38-40) synthase</fullName>
    </alternativeName>
    <alternativeName>
        <fullName evidence="4">tRNA pseudouridylate synthase I</fullName>
    </alternativeName>
    <alternativeName>
        <fullName evidence="4">tRNA-uridine isomerase I</fullName>
    </alternativeName>
</protein>
<proteinExistence type="inferred from homology"/>
<comment type="subunit">
    <text evidence="4">Homodimer.</text>
</comment>
<dbReference type="KEGG" id="xba:C7S18_14910"/>
<evidence type="ECO:0000256" key="4">
    <source>
        <dbReference type="HAMAP-Rule" id="MF_00171"/>
    </source>
</evidence>
<comment type="similarity">
    <text evidence="1 4 7">Belongs to the tRNA pseudouridine synthase TruA family.</text>
</comment>
<dbReference type="AlphaFoldDB" id="A0A2P1PU81"/>
<dbReference type="NCBIfam" id="TIGR00071">
    <property type="entry name" value="hisT_truA"/>
    <property type="match status" value="1"/>
</dbReference>
<feature type="active site" description="Nucleophile" evidence="4 5">
    <location>
        <position position="51"/>
    </location>
</feature>
<dbReference type="GO" id="GO:0160147">
    <property type="term" value="F:tRNA pseudouridine(38-40) synthase activity"/>
    <property type="evidence" value="ECO:0007669"/>
    <property type="project" value="UniProtKB-EC"/>
</dbReference>
<dbReference type="Gene3D" id="3.30.70.580">
    <property type="entry name" value="Pseudouridine synthase I, catalytic domain, N-terminal subdomain"/>
    <property type="match status" value="1"/>
</dbReference>
<dbReference type="PANTHER" id="PTHR11142">
    <property type="entry name" value="PSEUDOURIDYLATE SYNTHASE"/>
    <property type="match status" value="1"/>
</dbReference>
<keyword evidence="3 4" id="KW-0413">Isomerase</keyword>
<comment type="function">
    <text evidence="4">Formation of pseudouridine at positions 38, 39 and 40 in the anticodon stem and loop of transfer RNAs.</text>
</comment>
<dbReference type="CDD" id="cd02570">
    <property type="entry name" value="PseudoU_synth_EcTruA"/>
    <property type="match status" value="1"/>
</dbReference>
<feature type="domain" description="Pseudouridine synthase I TruA alpha/beta" evidence="8">
    <location>
        <begin position="8"/>
        <end position="102"/>
    </location>
</feature>
<keyword evidence="10" id="KW-1185">Reference proteome</keyword>
<dbReference type="GO" id="GO:0031119">
    <property type="term" value="P:tRNA pseudouridine synthesis"/>
    <property type="evidence" value="ECO:0007669"/>
    <property type="project" value="UniProtKB-UniRule"/>
</dbReference>
<evidence type="ECO:0000256" key="1">
    <source>
        <dbReference type="ARBA" id="ARBA00009375"/>
    </source>
</evidence>
<dbReference type="Gene3D" id="3.30.70.660">
    <property type="entry name" value="Pseudouridine synthase I, catalytic domain, C-terminal subdomain"/>
    <property type="match status" value="1"/>
</dbReference>
<dbReference type="GO" id="GO:0003723">
    <property type="term" value="F:RNA binding"/>
    <property type="evidence" value="ECO:0007669"/>
    <property type="project" value="InterPro"/>
</dbReference>
<accession>A0A2P1PU81</accession>
<evidence type="ECO:0000256" key="7">
    <source>
        <dbReference type="RuleBase" id="RU003792"/>
    </source>
</evidence>
<feature type="domain" description="Pseudouridine synthase I TruA alpha/beta" evidence="8">
    <location>
        <begin position="142"/>
        <end position="244"/>
    </location>
</feature>
<sequence>MRIALGIEYDGSAFQGWQTQLNAPSVQACVEAAVSKVANHPVEVVCSGRTDAGVHARCQIVHFDTDAVRSARAWMLGGNSLLPDTVVIHFVQPVAAEFHARFSARARRYRYTIANRPTRPAIGRRLLSWVREPIDHEAMERAAQVLVGTHDFSALRTVACQAKSPVRTIHEIRFSRDGDRIHMDIQANAFLHHMVRNIVGSLLPIGRGERDAAWLKQVLESRDRTKAGVTAEANGLCFLGPLYPVEWGLPDFLTLPA</sequence>
<feature type="binding site" evidence="4 6">
    <location>
        <position position="109"/>
    </location>
    <ligand>
        <name>substrate</name>
    </ligand>
</feature>